<feature type="compositionally biased region" description="Low complexity" evidence="3">
    <location>
        <begin position="199"/>
        <end position="214"/>
    </location>
</feature>
<comment type="caution">
    <text evidence="6">The sequence shown here is derived from an EMBL/GenBank/DDBJ whole genome shotgun (WGS) entry which is preliminary data.</text>
</comment>
<sequence length="415" mass="42886">MKAEPIFVAPAAAQRRATGSWPALLFTVIVAAAAAWAFSPRPMPPFAPTFVHPDGFLANGLAQQGKRVIAVGEQGEILLADDLQGPWRQASVEPQRGSTLTQVRFVGPGVAIAVGHDGWVLRSTDGGETWKEAFFIKTKPQADDAPAGPGGLIAPPPGASTSAEPPDSTAAEPPPDASTSAEPPDSSSASAWNPEPPSTDDSGTADDAAQPLLPDPLLGIAGPFDGHLFAIGGFGLMLRSDDDGKTWHHVVSDTIGDHHLNAMLRAADGSLLIAGERGLLARSTDSGQSWTVLPQVYDGSFFGALALPSKTLLVFGMRGHVFRSTDKGQTWQASTVPGNASLFGGTVTRKGQVVLVGAGSTVMVSDDDGQTFRAEHSGAAHDYAAVLPVTTDRWLVAGDAGLQLVSAGETDGDAP</sequence>
<dbReference type="GO" id="GO:0015979">
    <property type="term" value="P:photosynthesis"/>
    <property type="evidence" value="ECO:0007669"/>
    <property type="project" value="UniProtKB-KW"/>
</dbReference>
<dbReference type="AlphaFoldDB" id="A0A969W8J6"/>
<evidence type="ECO:0000256" key="2">
    <source>
        <dbReference type="ARBA" id="ARBA00023276"/>
    </source>
</evidence>
<dbReference type="RefSeq" id="WP_168146181.1">
    <property type="nucleotide sequence ID" value="NZ_JAAVXB010000001.1"/>
</dbReference>
<keyword evidence="1" id="KW-0602">Photosynthesis</keyword>
<organism evidence="6 7">
    <name type="scientific">Solimonas marina</name>
    <dbReference type="NCBI Taxonomy" id="2714601"/>
    <lineage>
        <taxon>Bacteria</taxon>
        <taxon>Pseudomonadati</taxon>
        <taxon>Pseudomonadota</taxon>
        <taxon>Gammaproteobacteria</taxon>
        <taxon>Nevskiales</taxon>
        <taxon>Nevskiaceae</taxon>
        <taxon>Solimonas</taxon>
    </lineage>
</organism>
<dbReference type="InterPro" id="IPR036278">
    <property type="entry name" value="Sialidase_sf"/>
</dbReference>
<dbReference type="PANTHER" id="PTHR47199:SF2">
    <property type="entry name" value="PHOTOSYSTEM II STABILITY_ASSEMBLY FACTOR HCF136, CHLOROPLASTIC"/>
    <property type="match status" value="1"/>
</dbReference>
<keyword evidence="4" id="KW-1133">Transmembrane helix</keyword>
<feature type="domain" description="Photosynthesis system II assembly factor Ycf48/Hcf136-like" evidence="5">
    <location>
        <begin position="226"/>
        <end position="335"/>
    </location>
</feature>
<dbReference type="PANTHER" id="PTHR47199">
    <property type="entry name" value="PHOTOSYSTEM II STABILITY/ASSEMBLY FACTOR HCF136, CHLOROPLASTIC"/>
    <property type="match status" value="1"/>
</dbReference>
<evidence type="ECO:0000256" key="3">
    <source>
        <dbReference type="SAM" id="MobiDB-lite"/>
    </source>
</evidence>
<dbReference type="Pfam" id="PF14870">
    <property type="entry name" value="PSII_BNR"/>
    <property type="match status" value="1"/>
</dbReference>
<dbReference type="InterPro" id="IPR028203">
    <property type="entry name" value="PSII_CF48-like_dom"/>
</dbReference>
<keyword evidence="7" id="KW-1185">Reference proteome</keyword>
<gene>
    <name evidence="6" type="ORF">G7Y82_01265</name>
</gene>
<feature type="transmembrane region" description="Helical" evidence="4">
    <location>
        <begin position="21"/>
        <end position="39"/>
    </location>
</feature>
<accession>A0A969W8J6</accession>
<dbReference type="GO" id="GO:0009523">
    <property type="term" value="C:photosystem II"/>
    <property type="evidence" value="ECO:0007669"/>
    <property type="project" value="UniProtKB-KW"/>
</dbReference>
<dbReference type="EMBL" id="JAAVXB010000001">
    <property type="protein sequence ID" value="NKF20926.1"/>
    <property type="molecule type" value="Genomic_DNA"/>
</dbReference>
<evidence type="ECO:0000313" key="7">
    <source>
        <dbReference type="Proteomes" id="UP000653472"/>
    </source>
</evidence>
<name>A0A969W8J6_9GAMM</name>
<keyword evidence="4" id="KW-0812">Transmembrane</keyword>
<dbReference type="InterPro" id="IPR015943">
    <property type="entry name" value="WD40/YVTN_repeat-like_dom_sf"/>
</dbReference>
<dbReference type="Pfam" id="PF02012">
    <property type="entry name" value="BNR"/>
    <property type="match status" value="1"/>
</dbReference>
<dbReference type="CDD" id="cd15482">
    <property type="entry name" value="Sialidase_non-viral"/>
    <property type="match status" value="1"/>
</dbReference>
<feature type="compositionally biased region" description="Low complexity" evidence="3">
    <location>
        <begin position="162"/>
        <end position="191"/>
    </location>
</feature>
<reference evidence="6" key="1">
    <citation type="submission" date="2020-03" db="EMBL/GenBank/DDBJ databases">
        <title>Solimonas marina sp. nov., isolated from deep seawater of the Pacific Ocean.</title>
        <authorList>
            <person name="Liu X."/>
            <person name="Lai Q."/>
            <person name="Sun F."/>
            <person name="Gai Y."/>
            <person name="Li G."/>
            <person name="Shao Z."/>
        </authorList>
    </citation>
    <scope>NUCLEOTIDE SEQUENCE</scope>
    <source>
        <strain evidence="6">C16B3</strain>
    </source>
</reference>
<evidence type="ECO:0000256" key="4">
    <source>
        <dbReference type="SAM" id="Phobius"/>
    </source>
</evidence>
<feature type="region of interest" description="Disordered" evidence="3">
    <location>
        <begin position="141"/>
        <end position="214"/>
    </location>
</feature>
<keyword evidence="2" id="KW-0604">Photosystem II</keyword>
<protein>
    <recommendedName>
        <fullName evidence="5">Photosynthesis system II assembly factor Ycf48/Hcf136-like domain-containing protein</fullName>
    </recommendedName>
</protein>
<evidence type="ECO:0000313" key="6">
    <source>
        <dbReference type="EMBL" id="NKF20926.1"/>
    </source>
</evidence>
<evidence type="ECO:0000259" key="5">
    <source>
        <dbReference type="Pfam" id="PF14870"/>
    </source>
</evidence>
<proteinExistence type="predicted"/>
<evidence type="ECO:0000256" key="1">
    <source>
        <dbReference type="ARBA" id="ARBA00022531"/>
    </source>
</evidence>
<dbReference type="SUPFAM" id="SSF50939">
    <property type="entry name" value="Sialidases"/>
    <property type="match status" value="1"/>
</dbReference>
<keyword evidence="4" id="KW-0472">Membrane</keyword>
<dbReference type="Gene3D" id="2.130.10.10">
    <property type="entry name" value="YVTN repeat-like/Quinoprotein amine dehydrogenase"/>
    <property type="match status" value="1"/>
</dbReference>
<dbReference type="InterPro" id="IPR002860">
    <property type="entry name" value="BNR_rpt"/>
</dbReference>
<dbReference type="Proteomes" id="UP000653472">
    <property type="component" value="Unassembled WGS sequence"/>
</dbReference>